<dbReference type="AlphaFoldDB" id="A0A0S3R6R8"/>
<evidence type="ECO:0000313" key="2">
    <source>
        <dbReference type="Proteomes" id="UP000291084"/>
    </source>
</evidence>
<protein>
    <submittedName>
        <fullName evidence="1">Uncharacterized protein</fullName>
    </submittedName>
</protein>
<dbReference type="Proteomes" id="UP000291084">
    <property type="component" value="Chromosome 1"/>
</dbReference>
<dbReference type="EMBL" id="AP015034">
    <property type="protein sequence ID" value="BAT76189.1"/>
    <property type="molecule type" value="Genomic_DNA"/>
</dbReference>
<evidence type="ECO:0000313" key="1">
    <source>
        <dbReference type="EMBL" id="BAT76189.1"/>
    </source>
</evidence>
<gene>
    <name evidence="1" type="primary">Vigan.01G415900</name>
    <name evidence="1" type="ORF">VIGAN_01415900</name>
</gene>
<reference evidence="1 2" key="1">
    <citation type="journal article" date="2015" name="Sci. Rep.">
        <title>The power of single molecule real-time sequencing technology in the de novo assembly of a eukaryotic genome.</title>
        <authorList>
            <person name="Sakai H."/>
            <person name="Naito K."/>
            <person name="Ogiso-Tanaka E."/>
            <person name="Takahashi Y."/>
            <person name="Iseki K."/>
            <person name="Muto C."/>
            <person name="Satou K."/>
            <person name="Teruya K."/>
            <person name="Shiroma A."/>
            <person name="Shimoji M."/>
            <person name="Hirano T."/>
            <person name="Itoh T."/>
            <person name="Kaga A."/>
            <person name="Tomooka N."/>
        </authorList>
    </citation>
    <scope>NUCLEOTIDE SEQUENCE [LARGE SCALE GENOMIC DNA]</scope>
    <source>
        <strain evidence="2">cv. Shumari</strain>
    </source>
</reference>
<proteinExistence type="predicted"/>
<accession>A0A0S3R6R8</accession>
<organism evidence="1 2">
    <name type="scientific">Vigna angularis var. angularis</name>
    <dbReference type="NCBI Taxonomy" id="157739"/>
    <lineage>
        <taxon>Eukaryota</taxon>
        <taxon>Viridiplantae</taxon>
        <taxon>Streptophyta</taxon>
        <taxon>Embryophyta</taxon>
        <taxon>Tracheophyta</taxon>
        <taxon>Spermatophyta</taxon>
        <taxon>Magnoliopsida</taxon>
        <taxon>eudicotyledons</taxon>
        <taxon>Gunneridae</taxon>
        <taxon>Pentapetalae</taxon>
        <taxon>rosids</taxon>
        <taxon>fabids</taxon>
        <taxon>Fabales</taxon>
        <taxon>Fabaceae</taxon>
        <taxon>Papilionoideae</taxon>
        <taxon>50 kb inversion clade</taxon>
        <taxon>NPAAA clade</taxon>
        <taxon>indigoferoid/millettioid clade</taxon>
        <taxon>Phaseoleae</taxon>
        <taxon>Vigna</taxon>
    </lineage>
</organism>
<keyword evidence="2" id="KW-1185">Reference proteome</keyword>
<name>A0A0S3R6R8_PHAAN</name>
<sequence length="82" mass="9226">MRDQGEIFSNPKRYRKLVRNTQVLGYSDAECCALLGGNLIHWKSKKQSIIVRSNAKVEHKSMAQNPCELVGSSITLGQKNYS</sequence>